<gene>
    <name evidence="1" type="ordered locus">RSal33209_2850</name>
</gene>
<accession>A9WTQ3</accession>
<name>A9WTQ3_RENSM</name>
<proteinExistence type="predicted"/>
<keyword evidence="2" id="KW-1185">Reference proteome</keyword>
<dbReference type="EMBL" id="CP000910">
    <property type="protein sequence ID" value="ABY24574.1"/>
    <property type="molecule type" value="Genomic_DNA"/>
</dbReference>
<organism evidence="1 2">
    <name type="scientific">Renibacterium salmoninarum (strain ATCC 33209 / DSM 20767 / JCM 11484 / NBRC 15589 / NCIMB 2235)</name>
    <dbReference type="NCBI Taxonomy" id="288705"/>
    <lineage>
        <taxon>Bacteria</taxon>
        <taxon>Bacillati</taxon>
        <taxon>Actinomycetota</taxon>
        <taxon>Actinomycetes</taxon>
        <taxon>Micrococcales</taxon>
        <taxon>Micrococcaceae</taxon>
        <taxon>Renibacterium</taxon>
    </lineage>
</organism>
<dbReference type="Proteomes" id="UP000002007">
    <property type="component" value="Chromosome"/>
</dbReference>
<sequence length="37" mass="4273">MKFSKERYAIRSHRKRGGQLGLLRAGLRVDVQLSFPT</sequence>
<dbReference type="HOGENOM" id="CLU_3347736_0_0_11"/>
<reference evidence="2" key="1">
    <citation type="journal article" date="2008" name="J. Bacteriol.">
        <title>Genome sequence of the fish pathogen Renibacterium salmoninarum suggests reductive evolution away from an environmental Arthrobacter ancestor.</title>
        <authorList>
            <person name="Wiens G.D."/>
            <person name="Rockey D.D."/>
            <person name="Wu Z."/>
            <person name="Chang J."/>
            <person name="Levy R."/>
            <person name="Crane S."/>
            <person name="Chen D.S."/>
            <person name="Capri G.R."/>
            <person name="Burnett J.R."/>
            <person name="Sudheesh P.S."/>
            <person name="Schipma M.J."/>
            <person name="Burd H."/>
            <person name="Bhattacharyya A."/>
            <person name="Rhodes L.D."/>
            <person name="Kaul R."/>
            <person name="Strom M.S."/>
        </authorList>
    </citation>
    <scope>NUCLEOTIDE SEQUENCE [LARGE SCALE GENOMIC DNA]</scope>
    <source>
        <strain evidence="2">ATCC 33209 / DSM 20767 / JCM 11484 / NBRC 15589 / NCIMB 2235</strain>
    </source>
</reference>
<dbReference type="KEGG" id="rsa:RSal33209_2850"/>
<evidence type="ECO:0000313" key="2">
    <source>
        <dbReference type="Proteomes" id="UP000002007"/>
    </source>
</evidence>
<evidence type="ECO:0000313" key="1">
    <source>
        <dbReference type="EMBL" id="ABY24574.1"/>
    </source>
</evidence>
<protein>
    <submittedName>
        <fullName evidence="1">Uncharacterized protein</fullName>
    </submittedName>
</protein>
<dbReference type="AlphaFoldDB" id="A9WTQ3"/>